<evidence type="ECO:0000313" key="3">
    <source>
        <dbReference type="Proteomes" id="UP000274097"/>
    </source>
</evidence>
<dbReference type="Proteomes" id="UP000278036">
    <property type="component" value="Unassembled WGS sequence"/>
</dbReference>
<keyword evidence="3" id="KW-1185">Reference proteome</keyword>
<dbReference type="OrthoDB" id="7260461at2"/>
<protein>
    <submittedName>
        <fullName evidence="1">Uncharacterized protein</fullName>
    </submittedName>
</protein>
<sequence>MNLSYFPAGTLEGHAALRVLGPDNPGRLTVGRAGSATTLTATSSVATATANLPRFSGAARRLLVEGRRSNQIRNARGEGAVPGPYSSGGALPGFWGLNGVTPALLEILGTGEEDGLNYTDIRAAGSSTFALRFGAPTEAAAAAGQSIASAVHVRLLAGALSDAALLEVDFFANNATSINKIAIAPTGARLASQRFTNVYVFPSAVSIVSRLRFSGSYDVSLRIAAPTLEPDAAFPSSVILPPAGAPAVSAREADQPAWAPAGGFGAQGTLVVRAMLPQLAPFGASQGLWQIDDGTDQNRIALRNTSAGSAITGVVDLGGTNLATLSPGNMTPGVPFRAAFAWAPGDQALCLSGGEVQTAAAVLPTGLTRLLVGHASTQLNRAAFGEVELLDYRPTRLPNAMLQALSGAA</sequence>
<reference evidence="1 4" key="1">
    <citation type="submission" date="2018-09" db="EMBL/GenBank/DDBJ databases">
        <title>Roseomonas sp. nov., isolated from feces of Tibetan antelopes in the Qinghai-Tibet plateau, China.</title>
        <authorList>
            <person name="Tian Z."/>
        </authorList>
    </citation>
    <scope>NUCLEOTIDE SEQUENCE [LARGE SCALE GENOMIC DNA]</scope>
    <source>
        <strain evidence="2 3">Z23</strain>
        <strain evidence="1 4">Z24</strain>
    </source>
</reference>
<dbReference type="AlphaFoldDB" id="A0A3A9J8D7"/>
<comment type="caution">
    <text evidence="1">The sequence shown here is derived from an EMBL/GenBank/DDBJ whole genome shotgun (WGS) entry which is preliminary data.</text>
</comment>
<evidence type="ECO:0000313" key="4">
    <source>
        <dbReference type="Proteomes" id="UP000278036"/>
    </source>
</evidence>
<accession>A0A3A9J8D7</accession>
<dbReference type="EMBL" id="RFLX01000012">
    <property type="protein sequence ID" value="RMI20390.1"/>
    <property type="molecule type" value="Genomic_DNA"/>
</dbReference>
<evidence type="ECO:0000313" key="2">
    <source>
        <dbReference type="EMBL" id="RMI20390.1"/>
    </source>
</evidence>
<evidence type="ECO:0000313" key="1">
    <source>
        <dbReference type="EMBL" id="RKK03537.1"/>
    </source>
</evidence>
<organism evidence="1 4">
    <name type="scientific">Teichococcus wenyumeiae</name>
    <dbReference type="NCBI Taxonomy" id="2478470"/>
    <lineage>
        <taxon>Bacteria</taxon>
        <taxon>Pseudomonadati</taxon>
        <taxon>Pseudomonadota</taxon>
        <taxon>Alphaproteobacteria</taxon>
        <taxon>Acetobacterales</taxon>
        <taxon>Roseomonadaceae</taxon>
        <taxon>Roseomonas</taxon>
    </lineage>
</organism>
<dbReference type="EMBL" id="RAQU01000081">
    <property type="protein sequence ID" value="RKK03537.1"/>
    <property type="molecule type" value="Genomic_DNA"/>
</dbReference>
<dbReference type="RefSeq" id="WP_120638921.1">
    <property type="nucleotide sequence ID" value="NZ_RAQU01000081.1"/>
</dbReference>
<dbReference type="InParanoid" id="A0A3A9J8D7"/>
<gene>
    <name evidence="1" type="ORF">D6Z83_14035</name>
    <name evidence="2" type="ORF">EBE87_16430</name>
</gene>
<name>A0A3A9J8D7_9PROT</name>
<proteinExistence type="predicted"/>
<dbReference type="Proteomes" id="UP000274097">
    <property type="component" value="Unassembled WGS sequence"/>
</dbReference>